<gene>
    <name evidence="11" type="ORF">EDD72_1311</name>
</gene>
<comment type="similarity">
    <text evidence="3">Belongs to the prokaryotic/mitochondrial release factor family.</text>
</comment>
<dbReference type="PANTHER" id="PTHR43804">
    <property type="entry name" value="LD18447P"/>
    <property type="match status" value="1"/>
</dbReference>
<keyword evidence="4" id="KW-0488">Methylation</keyword>
<dbReference type="EMBL" id="SMAB01000031">
    <property type="protein sequence ID" value="TCS78029.1"/>
    <property type="molecule type" value="Genomic_DNA"/>
</dbReference>
<dbReference type="InterPro" id="IPR004373">
    <property type="entry name" value="RF-1"/>
</dbReference>
<dbReference type="InterPro" id="IPR005139">
    <property type="entry name" value="PCRF"/>
</dbReference>
<evidence type="ECO:0000256" key="4">
    <source>
        <dbReference type="ARBA" id="ARBA00022481"/>
    </source>
</evidence>
<proteinExistence type="inferred from homology"/>
<evidence type="ECO:0000256" key="8">
    <source>
        <dbReference type="NCBIfam" id="TIGR00019"/>
    </source>
</evidence>
<evidence type="ECO:0000256" key="3">
    <source>
        <dbReference type="ARBA" id="ARBA00010835"/>
    </source>
</evidence>
<evidence type="ECO:0000256" key="7">
    <source>
        <dbReference type="ARBA" id="ARBA00050039"/>
    </source>
</evidence>
<dbReference type="SUPFAM" id="SSF75620">
    <property type="entry name" value="Release factor"/>
    <property type="match status" value="1"/>
</dbReference>
<feature type="coiled-coil region" evidence="9">
    <location>
        <begin position="123"/>
        <end position="183"/>
    </location>
</feature>
<dbReference type="FunFam" id="3.30.70.1660:FF:000004">
    <property type="entry name" value="Peptide chain release factor 1"/>
    <property type="match status" value="1"/>
</dbReference>
<dbReference type="FunFam" id="3.30.160.20:FF:000004">
    <property type="entry name" value="Peptide chain release factor 1"/>
    <property type="match status" value="1"/>
</dbReference>
<comment type="caution">
    <text evidence="11">The sequence shown here is derived from an EMBL/GenBank/DDBJ whole genome shotgun (WGS) entry which is preliminary data.</text>
</comment>
<dbReference type="NCBIfam" id="TIGR00019">
    <property type="entry name" value="prfA"/>
    <property type="match status" value="1"/>
</dbReference>
<evidence type="ECO:0000256" key="5">
    <source>
        <dbReference type="ARBA" id="ARBA00022490"/>
    </source>
</evidence>
<keyword evidence="12" id="KW-1185">Reference proteome</keyword>
<feature type="non-terminal residue" evidence="11">
    <location>
        <position position="1"/>
    </location>
</feature>
<evidence type="ECO:0000256" key="2">
    <source>
        <dbReference type="ARBA" id="ARBA00004496"/>
    </source>
</evidence>
<evidence type="ECO:0000256" key="1">
    <source>
        <dbReference type="ARBA" id="ARBA00002986"/>
    </source>
</evidence>
<dbReference type="InterPro" id="IPR000352">
    <property type="entry name" value="Pep_chain_release_fac_I"/>
</dbReference>
<dbReference type="Gene3D" id="6.10.140.1950">
    <property type="match status" value="1"/>
</dbReference>
<sequence>YLGELSNTDYAYIIYLYIFVKNFSHKNLTQTRNGCLLLYHSPIVYNCNVIHLMFNISFRSPQKYRGNLSLFLWVSYRWGESKMFDRLQELEDRYNQLSEYLMDPEVINDPKKLRDYSKEQSNLEETVQTYREYKQVVQEYKDAKAMLNEKLDSEMREMVKMEIDELEQKKEQLEEKLKILLLPKDPNDEKNVIVEIRGAAGGDEAALFAGDLFRMYTRYAERKGWKTEVIDANYTGIGGFKEVVFMIQGKGAYSFLKYESGAHRVQRIPATESGGRIHTSTATVAVLPEAEEVEVELHEKDIRVDVFCSSGPGGQSVNTTQSAVRLTHIPTGIVVQCQDEKSQIKNKEKAMKVLRARLYEKQLEEEQAKQADIRKNQVGTGDRSERIRTYNFPQSRVTDHRIGLTLHKLDQVLDGDLDEIIQALQVQAQTELLKSQGME</sequence>
<evidence type="ECO:0000313" key="11">
    <source>
        <dbReference type="EMBL" id="TCS78029.1"/>
    </source>
</evidence>
<dbReference type="GO" id="GO:0005829">
    <property type="term" value="C:cytosol"/>
    <property type="evidence" value="ECO:0007669"/>
    <property type="project" value="UniProtKB-ARBA"/>
</dbReference>
<feature type="coiled-coil region" evidence="9">
    <location>
        <begin position="337"/>
        <end position="376"/>
    </location>
</feature>
<dbReference type="Proteomes" id="UP000295788">
    <property type="component" value="Unassembled WGS sequence"/>
</dbReference>
<dbReference type="HAMAP" id="MF_00093">
    <property type="entry name" value="Rel_fac_1"/>
    <property type="match status" value="1"/>
</dbReference>
<evidence type="ECO:0000259" key="10">
    <source>
        <dbReference type="SMART" id="SM00937"/>
    </source>
</evidence>
<dbReference type="Pfam" id="PF00472">
    <property type="entry name" value="RF-1"/>
    <property type="match status" value="1"/>
</dbReference>
<dbReference type="Gene3D" id="3.30.70.1660">
    <property type="match status" value="1"/>
</dbReference>
<organism evidence="11 12">
    <name type="scientific">Tepidibacillus fermentans</name>
    <dbReference type="NCBI Taxonomy" id="1281767"/>
    <lineage>
        <taxon>Bacteria</taxon>
        <taxon>Bacillati</taxon>
        <taxon>Bacillota</taxon>
        <taxon>Bacilli</taxon>
        <taxon>Bacillales</taxon>
        <taxon>Bacillaceae</taxon>
        <taxon>Tepidibacillus</taxon>
    </lineage>
</organism>
<dbReference type="NCBIfam" id="NF001859">
    <property type="entry name" value="PRK00591.1"/>
    <property type="match status" value="1"/>
</dbReference>
<keyword evidence="6" id="KW-0648">Protein biosynthesis</keyword>
<dbReference type="FunFam" id="3.30.70.1660:FF:000002">
    <property type="entry name" value="Peptide chain release factor 1"/>
    <property type="match status" value="1"/>
</dbReference>
<comment type="subcellular location">
    <subcellularLocation>
        <location evidence="2">Cytoplasm</location>
    </subcellularLocation>
</comment>
<dbReference type="PANTHER" id="PTHR43804:SF7">
    <property type="entry name" value="LD18447P"/>
    <property type="match status" value="1"/>
</dbReference>
<dbReference type="InterPro" id="IPR050057">
    <property type="entry name" value="Prokaryotic/Mito_RF"/>
</dbReference>
<keyword evidence="9" id="KW-0175">Coiled coil</keyword>
<protein>
    <recommendedName>
        <fullName evidence="7 8">Peptide chain release factor 1</fullName>
    </recommendedName>
</protein>
<dbReference type="InterPro" id="IPR045853">
    <property type="entry name" value="Pep_chain_release_fac_I_sf"/>
</dbReference>
<feature type="domain" description="Peptide chain release factor" evidence="10">
    <location>
        <begin position="145"/>
        <end position="259"/>
    </location>
</feature>
<dbReference type="Pfam" id="PF03462">
    <property type="entry name" value="PCRF"/>
    <property type="match status" value="1"/>
</dbReference>
<evidence type="ECO:0000256" key="9">
    <source>
        <dbReference type="SAM" id="Coils"/>
    </source>
</evidence>
<comment type="function">
    <text evidence="1">Peptide chain release factor 1 directs the termination of translation in response to the peptide chain termination codons UAG and UAA.</text>
</comment>
<reference evidence="11 12" key="1">
    <citation type="submission" date="2019-03" db="EMBL/GenBank/DDBJ databases">
        <title>Genomic Encyclopedia of Type Strains, Phase IV (KMG-IV): sequencing the most valuable type-strain genomes for metagenomic binning, comparative biology and taxonomic classification.</title>
        <authorList>
            <person name="Goeker M."/>
        </authorList>
    </citation>
    <scope>NUCLEOTIDE SEQUENCE [LARGE SCALE GENOMIC DNA]</scope>
    <source>
        <strain evidence="11 12">DSM 23802</strain>
    </source>
</reference>
<dbReference type="AlphaFoldDB" id="A0A4R3K5H9"/>
<accession>A0A4R3K5H9</accession>
<dbReference type="GO" id="GO:0016149">
    <property type="term" value="F:translation release factor activity, codon specific"/>
    <property type="evidence" value="ECO:0007669"/>
    <property type="project" value="InterPro"/>
</dbReference>
<keyword evidence="5" id="KW-0963">Cytoplasm</keyword>
<evidence type="ECO:0000313" key="12">
    <source>
        <dbReference type="Proteomes" id="UP000295788"/>
    </source>
</evidence>
<dbReference type="Gene3D" id="3.30.160.20">
    <property type="match status" value="1"/>
</dbReference>
<name>A0A4R3K5H9_9BACI</name>
<evidence type="ECO:0000256" key="6">
    <source>
        <dbReference type="ARBA" id="ARBA00022917"/>
    </source>
</evidence>
<dbReference type="SMART" id="SM00937">
    <property type="entry name" value="PCRF"/>
    <property type="match status" value="1"/>
</dbReference>